<dbReference type="SUPFAM" id="SSF55298">
    <property type="entry name" value="YjgF-like"/>
    <property type="match status" value="1"/>
</dbReference>
<dbReference type="InterPro" id="IPR035959">
    <property type="entry name" value="RutC-like_sf"/>
</dbReference>
<dbReference type="InterPro" id="IPR006175">
    <property type="entry name" value="YjgF/YER057c/UK114"/>
</dbReference>
<dbReference type="GO" id="GO:0005739">
    <property type="term" value="C:mitochondrion"/>
    <property type="evidence" value="ECO:0007669"/>
    <property type="project" value="TreeGrafter"/>
</dbReference>
<dbReference type="Proteomes" id="UP000295192">
    <property type="component" value="Unassembled WGS sequence"/>
</dbReference>
<dbReference type="NCBIfam" id="TIGR00004">
    <property type="entry name" value="Rid family detoxifying hydrolase"/>
    <property type="match status" value="1"/>
</dbReference>
<dbReference type="InterPro" id="IPR019897">
    <property type="entry name" value="RidA_CS"/>
</dbReference>
<dbReference type="STRING" id="7232.A0A484BB20"/>
<evidence type="ECO:0008006" key="4">
    <source>
        <dbReference type="Google" id="ProtNLM"/>
    </source>
</evidence>
<proteinExistence type="inferred from homology"/>
<organism evidence="2 3">
    <name type="scientific">Drosophila navojoa</name>
    <name type="common">Fruit fly</name>
    <dbReference type="NCBI Taxonomy" id="7232"/>
    <lineage>
        <taxon>Eukaryota</taxon>
        <taxon>Metazoa</taxon>
        <taxon>Ecdysozoa</taxon>
        <taxon>Arthropoda</taxon>
        <taxon>Hexapoda</taxon>
        <taxon>Insecta</taxon>
        <taxon>Pterygota</taxon>
        <taxon>Neoptera</taxon>
        <taxon>Endopterygota</taxon>
        <taxon>Diptera</taxon>
        <taxon>Brachycera</taxon>
        <taxon>Muscomorpha</taxon>
        <taxon>Ephydroidea</taxon>
        <taxon>Drosophilidae</taxon>
        <taxon>Drosophila</taxon>
    </lineage>
</organism>
<dbReference type="Pfam" id="PF01042">
    <property type="entry name" value="Ribonuc_L-PSP"/>
    <property type="match status" value="1"/>
</dbReference>
<accession>A0A484BB20</accession>
<protein>
    <recommendedName>
        <fullName evidence="4">Translation initiation inhibitor</fullName>
    </recommendedName>
</protein>
<dbReference type="AlphaFoldDB" id="A0A484BB20"/>
<comment type="similarity">
    <text evidence="1">Belongs to the RutC family.</text>
</comment>
<keyword evidence="3" id="KW-1185">Reference proteome</keyword>
<dbReference type="Gene3D" id="3.30.1330.40">
    <property type="entry name" value="RutC-like"/>
    <property type="match status" value="1"/>
</dbReference>
<dbReference type="OMA" id="GSYFKEP"/>
<dbReference type="GO" id="GO:0005829">
    <property type="term" value="C:cytosol"/>
    <property type="evidence" value="ECO:0007669"/>
    <property type="project" value="TreeGrafter"/>
</dbReference>
<evidence type="ECO:0000313" key="3">
    <source>
        <dbReference type="Proteomes" id="UP000295192"/>
    </source>
</evidence>
<dbReference type="InterPro" id="IPR006056">
    <property type="entry name" value="RidA"/>
</dbReference>
<name>A0A484BB20_DRONA</name>
<evidence type="ECO:0000256" key="1">
    <source>
        <dbReference type="ARBA" id="ARBA00010552"/>
    </source>
</evidence>
<dbReference type="CDD" id="cd00448">
    <property type="entry name" value="YjgF_YER057c_UK114_family"/>
    <property type="match status" value="1"/>
</dbReference>
<sequence>MTTLVRKLISTANAAKPVAPYNQAVVADRTVYVSGCLGLDKTTMKLVPGGATEQTEMALQNLEEVLKAADSGIDKVVKNTVFLKDLNDFGAVNEVYKRVFNKDFPARSCFQVAKLPMDALVEIECIAMTGPVRTVQSE</sequence>
<dbReference type="OrthoDB" id="309640at2759"/>
<dbReference type="FunFam" id="3.30.1330.40:FF:000001">
    <property type="entry name" value="L-PSP family endoribonuclease"/>
    <property type="match status" value="1"/>
</dbReference>
<dbReference type="PANTHER" id="PTHR11803">
    <property type="entry name" value="2-IMINOBUTANOATE/2-IMINOPROPANOATE DEAMINASE RIDA"/>
    <property type="match status" value="1"/>
</dbReference>
<evidence type="ECO:0000313" key="2">
    <source>
        <dbReference type="EMBL" id="TDG46003.1"/>
    </source>
</evidence>
<gene>
    <name evidence="2" type="ORF">AWZ03_007603</name>
</gene>
<dbReference type="PANTHER" id="PTHR11803:SF39">
    <property type="entry name" value="2-IMINOBUTANOATE_2-IMINOPROPANOATE DEAMINASE"/>
    <property type="match status" value="1"/>
</dbReference>
<reference evidence="2 3" key="1">
    <citation type="journal article" date="2019" name="J. Hered.">
        <title>An Improved Genome Assembly for Drosophila navojoa, the Basal Species in the mojavensis Cluster.</title>
        <authorList>
            <person name="Vanderlinde T."/>
            <person name="Dupim E.G."/>
            <person name="Nazario-Yepiz N.O."/>
            <person name="Carvalho A.B."/>
        </authorList>
    </citation>
    <scope>NUCLEOTIDE SEQUENCE [LARGE SCALE GENOMIC DNA]</scope>
    <source>
        <strain evidence="2">Navoj_Jal97</strain>
        <tissue evidence="2">Whole organism</tissue>
    </source>
</reference>
<comment type="caution">
    <text evidence="2">The sequence shown here is derived from an EMBL/GenBank/DDBJ whole genome shotgun (WGS) entry which is preliminary data.</text>
</comment>
<dbReference type="PROSITE" id="PS01094">
    <property type="entry name" value="UPF0076"/>
    <property type="match status" value="1"/>
</dbReference>
<dbReference type="GO" id="GO:0019239">
    <property type="term" value="F:deaminase activity"/>
    <property type="evidence" value="ECO:0007669"/>
    <property type="project" value="TreeGrafter"/>
</dbReference>
<dbReference type="EMBL" id="LSRL02000067">
    <property type="protein sequence ID" value="TDG46003.1"/>
    <property type="molecule type" value="Genomic_DNA"/>
</dbReference>